<sequence length="160" mass="18595">MSDEHNGKPDGRAPTGPKNEDAHVVEVAEVKAHRRAISEVDDSLLITGYLRLDKDDTTVVRFCWDNLGHLVSDRLRFFELDELPYLWLEEMDGTRIIDEWFSSEHPLLGFIPLTVQENVLHAQMMAFNDDLSYWLEHPTLHDTVWDTVNFAELIQVEEYV</sequence>
<dbReference type="EMBL" id="BDQA01000428">
    <property type="protein sequence ID" value="GBH21896.1"/>
    <property type="molecule type" value="Genomic_RNA"/>
</dbReference>
<feature type="compositionally biased region" description="Basic and acidic residues" evidence="1">
    <location>
        <begin position="1"/>
        <end position="11"/>
    </location>
</feature>
<accession>A0A2V0R9D2</accession>
<evidence type="ECO:0000313" key="2">
    <source>
        <dbReference type="EMBL" id="GBH21896.1"/>
    </source>
</evidence>
<reference evidence="2" key="1">
    <citation type="submission" date="2017-04" db="EMBL/GenBank/DDBJ databases">
        <title>Unveiling RNA virosphere associated with marine microorganisms.</title>
        <authorList>
            <person name="Urayama S."/>
            <person name="Takaki Y."/>
            <person name="Nishi S."/>
            <person name="Yoshida Y."/>
            <person name="Deguchi S."/>
            <person name="Takai K."/>
            <person name="Nunoura T."/>
        </authorList>
    </citation>
    <scope>NUCLEOTIDE SEQUENCE</scope>
</reference>
<comment type="caution">
    <text evidence="2">The sequence shown here is derived from an EMBL/GenBank/DDBJ whole genome shotgun (WGS) entry which is preliminary data.</text>
</comment>
<organism evidence="2">
    <name type="scientific">viral metagenome</name>
    <dbReference type="NCBI Taxonomy" id="1070528"/>
    <lineage>
        <taxon>unclassified sequences</taxon>
        <taxon>metagenomes</taxon>
        <taxon>organismal metagenomes</taxon>
    </lineage>
</organism>
<evidence type="ECO:0000256" key="1">
    <source>
        <dbReference type="SAM" id="MobiDB-lite"/>
    </source>
</evidence>
<dbReference type="AlphaFoldDB" id="A0A2V0R9D2"/>
<name>A0A2V0R9D2_9ZZZZ</name>
<feature type="region of interest" description="Disordered" evidence="1">
    <location>
        <begin position="1"/>
        <end position="21"/>
    </location>
</feature>
<protein>
    <submittedName>
        <fullName evidence="2">Uncharacterized protein</fullName>
    </submittedName>
</protein>
<proteinExistence type="predicted"/>